<feature type="compositionally biased region" description="Basic and acidic residues" evidence="1">
    <location>
        <begin position="26"/>
        <end position="36"/>
    </location>
</feature>
<protein>
    <submittedName>
        <fullName evidence="2">Uncharacterized protein</fullName>
    </submittedName>
</protein>
<evidence type="ECO:0000256" key="1">
    <source>
        <dbReference type="SAM" id="MobiDB-lite"/>
    </source>
</evidence>
<sequence length="130" mass="14844">MKDDDDDDDDDHDHDDDHDDDDDDDNHDHDVDDDHLIGIGNHVKSNYINQASSDSELAKHRAKQLTDSLDGNVNIDPKSQQDKDGIIPNAKICCTLCWMTNDSVKMVPVNRVKLFSINIKIMYRVPEKKE</sequence>
<name>A0ABQ9F9B0_TEGGR</name>
<gene>
    <name evidence="2" type="ORF">KUTeg_008502</name>
</gene>
<dbReference type="Proteomes" id="UP001217089">
    <property type="component" value="Unassembled WGS sequence"/>
</dbReference>
<reference evidence="2 3" key="1">
    <citation type="submission" date="2022-12" db="EMBL/GenBank/DDBJ databases">
        <title>Chromosome-level genome of Tegillarca granosa.</title>
        <authorList>
            <person name="Kim J."/>
        </authorList>
    </citation>
    <scope>NUCLEOTIDE SEQUENCE [LARGE SCALE GENOMIC DNA]</scope>
    <source>
        <strain evidence="2">Teg-2019</strain>
        <tissue evidence="2">Adductor muscle</tissue>
    </source>
</reference>
<dbReference type="EMBL" id="JARBDR010000342">
    <property type="protein sequence ID" value="KAJ8313941.1"/>
    <property type="molecule type" value="Genomic_DNA"/>
</dbReference>
<evidence type="ECO:0000313" key="2">
    <source>
        <dbReference type="EMBL" id="KAJ8313941.1"/>
    </source>
</evidence>
<accession>A0ABQ9F9B0</accession>
<feature type="region of interest" description="Disordered" evidence="1">
    <location>
        <begin position="1"/>
        <end position="36"/>
    </location>
</feature>
<feature type="compositionally biased region" description="Acidic residues" evidence="1">
    <location>
        <begin position="1"/>
        <end position="25"/>
    </location>
</feature>
<proteinExistence type="predicted"/>
<evidence type="ECO:0000313" key="3">
    <source>
        <dbReference type="Proteomes" id="UP001217089"/>
    </source>
</evidence>
<organism evidence="2 3">
    <name type="scientific">Tegillarca granosa</name>
    <name type="common">Malaysian cockle</name>
    <name type="synonym">Anadara granosa</name>
    <dbReference type="NCBI Taxonomy" id="220873"/>
    <lineage>
        <taxon>Eukaryota</taxon>
        <taxon>Metazoa</taxon>
        <taxon>Spiralia</taxon>
        <taxon>Lophotrochozoa</taxon>
        <taxon>Mollusca</taxon>
        <taxon>Bivalvia</taxon>
        <taxon>Autobranchia</taxon>
        <taxon>Pteriomorphia</taxon>
        <taxon>Arcoida</taxon>
        <taxon>Arcoidea</taxon>
        <taxon>Arcidae</taxon>
        <taxon>Tegillarca</taxon>
    </lineage>
</organism>
<comment type="caution">
    <text evidence="2">The sequence shown here is derived from an EMBL/GenBank/DDBJ whole genome shotgun (WGS) entry which is preliminary data.</text>
</comment>
<keyword evidence="3" id="KW-1185">Reference proteome</keyword>
<feature type="region of interest" description="Disordered" evidence="1">
    <location>
        <begin position="53"/>
        <end position="84"/>
    </location>
</feature>